<evidence type="ECO:0000259" key="1">
    <source>
        <dbReference type="PROSITE" id="PS50234"/>
    </source>
</evidence>
<dbReference type="EMBL" id="BBNS01000009">
    <property type="protein sequence ID" value="GAL70913.1"/>
    <property type="molecule type" value="Genomic_DNA"/>
</dbReference>
<evidence type="ECO:0000313" key="2">
    <source>
        <dbReference type="EMBL" id="GAL70913.1"/>
    </source>
</evidence>
<comment type="caution">
    <text evidence="2">The sequence shown here is derived from an EMBL/GenBank/DDBJ whole genome shotgun (WGS) entry which is preliminary data.</text>
</comment>
<dbReference type="Proteomes" id="UP000029646">
    <property type="component" value="Unassembled WGS sequence"/>
</dbReference>
<reference evidence="2 3" key="1">
    <citation type="journal article" date="2014" name="Genome Announc.">
        <title>Draft Genome Sequence of Marine Flavobacterium Jejuia pallidilutea Strain 11shimoA1 and Pigmentation Mutants.</title>
        <authorList>
            <person name="Takatani N."/>
            <person name="Nakanishi M."/>
            <person name="Meirelles P."/>
            <person name="Mino S."/>
            <person name="Suda W."/>
            <person name="Oshima K."/>
            <person name="Hattori M."/>
            <person name="Ohkuma M."/>
            <person name="Hosokawa M."/>
            <person name="Miyashita K."/>
            <person name="Thompson F.L."/>
            <person name="Niwa A."/>
            <person name="Sawabe T."/>
            <person name="Sawabe T."/>
        </authorList>
    </citation>
    <scope>NUCLEOTIDE SEQUENCE [LARGE SCALE GENOMIC DNA]</scope>
    <source>
        <strain evidence="3">JCM19302</strain>
    </source>
</reference>
<dbReference type="InterPro" id="IPR036465">
    <property type="entry name" value="vWFA_dom_sf"/>
</dbReference>
<dbReference type="Pfam" id="PF13573">
    <property type="entry name" value="SprB"/>
    <property type="match status" value="1"/>
</dbReference>
<dbReference type="InterPro" id="IPR002035">
    <property type="entry name" value="VWF_A"/>
</dbReference>
<evidence type="ECO:0000313" key="3">
    <source>
        <dbReference type="Proteomes" id="UP000029646"/>
    </source>
</evidence>
<dbReference type="InterPro" id="IPR025667">
    <property type="entry name" value="SprB_repeat"/>
</dbReference>
<protein>
    <submittedName>
        <fullName evidence="2">Biofilm-associated protein</fullName>
    </submittedName>
</protein>
<dbReference type="CDD" id="cd00198">
    <property type="entry name" value="vWFA"/>
    <property type="match status" value="1"/>
</dbReference>
<dbReference type="PROSITE" id="PS50234">
    <property type="entry name" value="VWFA"/>
    <property type="match status" value="1"/>
</dbReference>
<accession>A0A090W3Y4</accession>
<gene>
    <name evidence="2" type="ORF">JCM19302_2868</name>
</gene>
<dbReference type="Gene3D" id="3.40.50.410">
    <property type="entry name" value="von Willebrand factor, type A domain"/>
    <property type="match status" value="1"/>
</dbReference>
<proteinExistence type="predicted"/>
<dbReference type="AlphaFoldDB" id="A0A090W3Y4"/>
<feature type="domain" description="VWFA" evidence="1">
    <location>
        <begin position="1"/>
        <end position="170"/>
    </location>
</feature>
<name>A0A090W3Y4_9FLAO</name>
<sequence>MNNPTGLNKIALVTYASSASLNVGLVDSSGQTTLINAISSIVANGATNTEQAIQFADNELINNGTFDCKTSRSIILLSDGAPTRRANGILCPTTTSITSCQTAAIQAAQNSWTTTVAGETYNQNLFTIGLLGGISGTEQTIAINTLNQMQNSGAFMTENNADLTTIYNNVLGQLVAAATQLPSQALVTDNIEPGYVVIPGSIVASKGTGSVSGQTLSWNVNSVSNETITLNYTIEGTPTVCGVNPSGASTINYQDSSCNTASITFNNPTVCLPCPEINPTITQNGCASIDYSSTVNQGGCSSMADSYAWEFFLDGNSIGTSNTLNGTFNYTGTPPFQGDFTATLTYTGTYGTGCILPNVTENSNTITLSSVLDGNIISQTNADCVGGNNGEIVVEGINGTPPYSYSIDGAVIISLQEPSLILPLVHIP</sequence>
<organism evidence="2 3">
    <name type="scientific">Jejuia pallidilutea</name>
    <dbReference type="NCBI Taxonomy" id="504487"/>
    <lineage>
        <taxon>Bacteria</taxon>
        <taxon>Pseudomonadati</taxon>
        <taxon>Bacteroidota</taxon>
        <taxon>Flavobacteriia</taxon>
        <taxon>Flavobacteriales</taxon>
        <taxon>Flavobacteriaceae</taxon>
        <taxon>Jejuia</taxon>
    </lineage>
</organism>
<dbReference type="Pfam" id="PF13519">
    <property type="entry name" value="VWA_2"/>
    <property type="match status" value="1"/>
</dbReference>
<dbReference type="SUPFAM" id="SSF53300">
    <property type="entry name" value="vWA-like"/>
    <property type="match status" value="1"/>
</dbReference>